<reference evidence="3 4" key="2">
    <citation type="submission" date="2024-05" db="EMBL/GenBank/DDBJ databases">
        <authorList>
            <person name="Chen Y."/>
            <person name="Shah S."/>
            <person name="Dougan E. K."/>
            <person name="Thang M."/>
            <person name="Chan C."/>
        </authorList>
    </citation>
    <scope>NUCLEOTIDE SEQUENCE [LARGE SCALE GENOMIC DNA]</scope>
</reference>
<comment type="caution">
    <text evidence="2">The sequence shown here is derived from an EMBL/GenBank/DDBJ whole genome shotgun (WGS) entry which is preliminary data.</text>
</comment>
<proteinExistence type="predicted"/>
<feature type="region of interest" description="Disordered" evidence="1">
    <location>
        <begin position="235"/>
        <end position="255"/>
    </location>
</feature>
<dbReference type="EMBL" id="CAMXCT030006496">
    <property type="protein sequence ID" value="CAL4802025.1"/>
    <property type="molecule type" value="Genomic_DNA"/>
</dbReference>
<feature type="compositionally biased region" description="Basic and acidic residues" evidence="1">
    <location>
        <begin position="240"/>
        <end position="255"/>
    </location>
</feature>
<dbReference type="Proteomes" id="UP001152797">
    <property type="component" value="Unassembled WGS sequence"/>
</dbReference>
<protein>
    <submittedName>
        <fullName evidence="3">DNA-directed RNA polymerase subunit 10-like protein</fullName>
    </submittedName>
</protein>
<dbReference type="OrthoDB" id="446046at2759"/>
<dbReference type="GO" id="GO:0000428">
    <property type="term" value="C:DNA-directed RNA polymerase complex"/>
    <property type="evidence" value="ECO:0007669"/>
    <property type="project" value="UniProtKB-KW"/>
</dbReference>
<keyword evidence="4" id="KW-1185">Reference proteome</keyword>
<organism evidence="2">
    <name type="scientific">Cladocopium goreaui</name>
    <dbReference type="NCBI Taxonomy" id="2562237"/>
    <lineage>
        <taxon>Eukaryota</taxon>
        <taxon>Sar</taxon>
        <taxon>Alveolata</taxon>
        <taxon>Dinophyceae</taxon>
        <taxon>Suessiales</taxon>
        <taxon>Symbiodiniaceae</taxon>
        <taxon>Cladocopium</taxon>
    </lineage>
</organism>
<gene>
    <name evidence="2" type="ORF">C1SCF055_LOCUS39594</name>
</gene>
<feature type="compositionally biased region" description="Acidic residues" evidence="1">
    <location>
        <begin position="66"/>
        <end position="76"/>
    </location>
</feature>
<evidence type="ECO:0000313" key="4">
    <source>
        <dbReference type="Proteomes" id="UP001152797"/>
    </source>
</evidence>
<name>A0A9P1GIV1_9DINO</name>
<evidence type="ECO:0000313" key="2">
    <source>
        <dbReference type="EMBL" id="CAI4014713.1"/>
    </source>
</evidence>
<dbReference type="AlphaFoldDB" id="A0A9P1GIV1"/>
<reference evidence="2" key="1">
    <citation type="submission" date="2022-10" db="EMBL/GenBank/DDBJ databases">
        <authorList>
            <person name="Chen Y."/>
            <person name="Dougan E. K."/>
            <person name="Chan C."/>
            <person name="Rhodes N."/>
            <person name="Thang M."/>
        </authorList>
    </citation>
    <scope>NUCLEOTIDE SEQUENCE</scope>
</reference>
<evidence type="ECO:0000256" key="1">
    <source>
        <dbReference type="SAM" id="MobiDB-lite"/>
    </source>
</evidence>
<keyword evidence="3" id="KW-0240">DNA-directed RNA polymerase</keyword>
<evidence type="ECO:0000313" key="3">
    <source>
        <dbReference type="EMBL" id="CAL4802025.1"/>
    </source>
</evidence>
<keyword evidence="3" id="KW-0804">Transcription</keyword>
<feature type="region of interest" description="Disordered" evidence="1">
    <location>
        <begin position="53"/>
        <end position="76"/>
    </location>
</feature>
<accession>A0A9P1GIV1</accession>
<dbReference type="EMBL" id="CAMXCT020006496">
    <property type="protein sequence ID" value="CAL1168088.1"/>
    <property type="molecule type" value="Genomic_DNA"/>
</dbReference>
<dbReference type="EMBL" id="CAMXCT010006496">
    <property type="protein sequence ID" value="CAI4014713.1"/>
    <property type="molecule type" value="Genomic_DNA"/>
</dbReference>
<sequence length="472" mass="51501">MANPRRLRPAHGVRVVAVSAAVATIALSRKLRHTGHLGQEAPNIQWTAFTEVPGPARMSTPANVGPEDESGAEGSEDWWVDGFEHDMQEVSPFEYHLHAGAGALRSGELHLNAAGLITQGKLTVPEDWRLGYQKRVPSLAPKLRGWQPSFQSHIAKRSYGASMRWSKAMLPDGEHTQPDGTGLDVNLETSMQAPRDSKAEKEWEQRAEVVLGPRAQAKYFNFSLPVGVKLGAVISSQRPESSDEQKGGEEGESARVPRIYADISWPGLNELQGWLLEAQTLHRKVGELSGQIRRGWRSKEIPKPETDWSLQHFQQYRPFRLPAMVGDGMASASNLIQDSISHFWDGSHRIPRPTPRPAVIPATKLRIGSNGPGARLGLQSAQSGLGGSGFDGVVEVNKLGWGAKVALALGVADEGFGQPRYAITATGAWHNKTSIMHELKWMLSDGQWAGVTFQNGGPGRPPRINAAVELVR</sequence>